<keyword evidence="6" id="KW-1185">Reference proteome</keyword>
<dbReference type="EMBL" id="CAXAMM010014803">
    <property type="protein sequence ID" value="CAK9034690.1"/>
    <property type="molecule type" value="Genomic_DNA"/>
</dbReference>
<dbReference type="Proteomes" id="UP001642464">
    <property type="component" value="Unassembled WGS sequence"/>
</dbReference>
<dbReference type="SUPFAM" id="SSF50978">
    <property type="entry name" value="WD40 repeat-like"/>
    <property type="match status" value="1"/>
</dbReference>
<comment type="caution">
    <text evidence="5">The sequence shown here is derived from an EMBL/GenBank/DDBJ whole genome shotgun (WGS) entry which is preliminary data.</text>
</comment>
<dbReference type="SMART" id="SM00320">
    <property type="entry name" value="WD40"/>
    <property type="match status" value="4"/>
</dbReference>
<feature type="domain" description="EIPR1-like beta-propeller" evidence="4">
    <location>
        <begin position="17"/>
        <end position="286"/>
    </location>
</feature>
<evidence type="ECO:0000256" key="2">
    <source>
        <dbReference type="ARBA" id="ARBA00022574"/>
    </source>
</evidence>
<evidence type="ECO:0000256" key="1">
    <source>
        <dbReference type="ARBA" id="ARBA00005672"/>
    </source>
</evidence>
<dbReference type="Pfam" id="PF00400">
    <property type="entry name" value="WD40"/>
    <property type="match status" value="1"/>
</dbReference>
<protein>
    <submittedName>
        <fullName evidence="5">EARP-interacting protein homolog</fullName>
    </submittedName>
</protein>
<organism evidence="5 6">
    <name type="scientific">Durusdinium trenchii</name>
    <dbReference type="NCBI Taxonomy" id="1381693"/>
    <lineage>
        <taxon>Eukaryota</taxon>
        <taxon>Sar</taxon>
        <taxon>Alveolata</taxon>
        <taxon>Dinophyceae</taxon>
        <taxon>Suessiales</taxon>
        <taxon>Symbiodiniaceae</taxon>
        <taxon>Durusdinium</taxon>
    </lineage>
</organism>
<keyword evidence="3" id="KW-0677">Repeat</keyword>
<dbReference type="Pfam" id="PF23609">
    <property type="entry name" value="Beta-prop_EIPR1"/>
    <property type="match status" value="1"/>
</dbReference>
<dbReference type="PROSITE" id="PS00678">
    <property type="entry name" value="WD_REPEATS_1"/>
    <property type="match status" value="1"/>
</dbReference>
<dbReference type="Gene3D" id="2.130.10.10">
    <property type="entry name" value="YVTN repeat-like/Quinoprotein amine dehydrogenase"/>
    <property type="match status" value="1"/>
</dbReference>
<sequence>MSGAPPPRPGVWLCRRSSRSVAALPSEETGRHRFLVGTCDLNSPNEIHLVEFAEETAEIACKQTIPTDDEVWLISPCPTDSKLVLTSGTCHSGTKNSASLRVLRLDNGEVTQQPLLVDEEHPLSSSVKSALWDPHQKGSLVLADSEAVHSFQGASASGGTLLRQSTLDVGQRCNGACLDPHHRQQLSTVDDGHLKTWDLRSNRLAFRKDGAHLFGAKDVDYNPNVPYQVLTTGEDACLRFWDLRQLSSSLRSLTGGHHHWVVRSRYNAHHDQLVLSCGSDSLLCLWRIPSVASAPLGAAKAQDAQKSPDGLVRKYEEHEDSCYSCCWSAADPWVFASVSFDGKLVVNRVPGEEKYRILM</sequence>
<dbReference type="InterPro" id="IPR040323">
    <property type="entry name" value="EIPR1"/>
</dbReference>
<dbReference type="InterPro" id="IPR036322">
    <property type="entry name" value="WD40_repeat_dom_sf"/>
</dbReference>
<proteinExistence type="inferred from homology"/>
<evidence type="ECO:0000256" key="3">
    <source>
        <dbReference type="ARBA" id="ARBA00022737"/>
    </source>
</evidence>
<keyword evidence="2" id="KW-0853">WD repeat</keyword>
<dbReference type="PANTHER" id="PTHR14205">
    <property type="entry name" value="WD-REPEAT PROTEIN"/>
    <property type="match status" value="1"/>
</dbReference>
<evidence type="ECO:0000259" key="4">
    <source>
        <dbReference type="Pfam" id="PF23609"/>
    </source>
</evidence>
<comment type="similarity">
    <text evidence="1">Belongs to the WD repeat EIPR1 family.</text>
</comment>
<name>A0ABP0L6A4_9DINO</name>
<dbReference type="InterPro" id="IPR019775">
    <property type="entry name" value="WD40_repeat_CS"/>
</dbReference>
<gene>
    <name evidence="5" type="ORF">SCF082_LOCUS20964</name>
</gene>
<evidence type="ECO:0000313" key="5">
    <source>
        <dbReference type="EMBL" id="CAK9034690.1"/>
    </source>
</evidence>
<accession>A0ABP0L6A4</accession>
<evidence type="ECO:0000313" key="6">
    <source>
        <dbReference type="Proteomes" id="UP001642464"/>
    </source>
</evidence>
<dbReference type="InterPro" id="IPR001680">
    <property type="entry name" value="WD40_rpt"/>
</dbReference>
<dbReference type="PANTHER" id="PTHR14205:SF15">
    <property type="entry name" value="EARP AND GARP COMPLEX-INTERACTING PROTEIN 1"/>
    <property type="match status" value="1"/>
</dbReference>
<dbReference type="InterPro" id="IPR059104">
    <property type="entry name" value="Beta-prop_EIPR1-like"/>
</dbReference>
<reference evidence="5 6" key="1">
    <citation type="submission" date="2024-02" db="EMBL/GenBank/DDBJ databases">
        <authorList>
            <person name="Chen Y."/>
            <person name="Shah S."/>
            <person name="Dougan E. K."/>
            <person name="Thang M."/>
            <person name="Chan C."/>
        </authorList>
    </citation>
    <scope>NUCLEOTIDE SEQUENCE [LARGE SCALE GENOMIC DNA]</scope>
</reference>
<dbReference type="InterPro" id="IPR015943">
    <property type="entry name" value="WD40/YVTN_repeat-like_dom_sf"/>
</dbReference>